<protein>
    <submittedName>
        <fullName evidence="2">Uncharacterized protein</fullName>
    </submittedName>
</protein>
<feature type="compositionally biased region" description="Polar residues" evidence="1">
    <location>
        <begin position="29"/>
        <end position="47"/>
    </location>
</feature>
<evidence type="ECO:0000256" key="1">
    <source>
        <dbReference type="SAM" id="MobiDB-lite"/>
    </source>
</evidence>
<gene>
    <name evidence="2" type="ORF">RFI_05900</name>
</gene>
<sequence length="92" mass="10654">MVSYDQSNVLVNLQRFQLLFPFLQQRKLSQGQGDQDSKTSDLSTNATNNNNNNNNDKRDLVKELSRFTLGSTSDDIFKKYSEKEKNLEQSKF</sequence>
<proteinExistence type="predicted"/>
<keyword evidence="3" id="KW-1185">Reference proteome</keyword>
<evidence type="ECO:0000313" key="2">
    <source>
        <dbReference type="EMBL" id="ETO31221.1"/>
    </source>
</evidence>
<accession>X6NZ22</accession>
<reference evidence="2 3" key="1">
    <citation type="journal article" date="2013" name="Curr. Biol.">
        <title>The Genome of the Foraminiferan Reticulomyxa filosa.</title>
        <authorList>
            <person name="Glockner G."/>
            <person name="Hulsmann N."/>
            <person name="Schleicher M."/>
            <person name="Noegel A.A."/>
            <person name="Eichinger L."/>
            <person name="Gallinger C."/>
            <person name="Pawlowski J."/>
            <person name="Sierra R."/>
            <person name="Euteneuer U."/>
            <person name="Pillet L."/>
            <person name="Moustafa A."/>
            <person name="Platzer M."/>
            <person name="Groth M."/>
            <person name="Szafranski K."/>
            <person name="Schliwa M."/>
        </authorList>
    </citation>
    <scope>NUCLEOTIDE SEQUENCE [LARGE SCALE GENOMIC DNA]</scope>
</reference>
<evidence type="ECO:0000313" key="3">
    <source>
        <dbReference type="Proteomes" id="UP000023152"/>
    </source>
</evidence>
<dbReference type="AlphaFoldDB" id="X6NZ22"/>
<comment type="caution">
    <text evidence="2">The sequence shown here is derived from an EMBL/GenBank/DDBJ whole genome shotgun (WGS) entry which is preliminary data.</text>
</comment>
<dbReference type="Proteomes" id="UP000023152">
    <property type="component" value="Unassembled WGS sequence"/>
</dbReference>
<feature type="region of interest" description="Disordered" evidence="1">
    <location>
        <begin position="29"/>
        <end position="59"/>
    </location>
</feature>
<dbReference type="EMBL" id="ASPP01005069">
    <property type="protein sequence ID" value="ETO31221.1"/>
    <property type="molecule type" value="Genomic_DNA"/>
</dbReference>
<organism evidence="2 3">
    <name type="scientific">Reticulomyxa filosa</name>
    <dbReference type="NCBI Taxonomy" id="46433"/>
    <lineage>
        <taxon>Eukaryota</taxon>
        <taxon>Sar</taxon>
        <taxon>Rhizaria</taxon>
        <taxon>Retaria</taxon>
        <taxon>Foraminifera</taxon>
        <taxon>Monothalamids</taxon>
        <taxon>Reticulomyxidae</taxon>
        <taxon>Reticulomyxa</taxon>
    </lineage>
</organism>
<name>X6NZ22_RETFI</name>